<feature type="domain" description="GFO/IDH/MocA-like oxidoreductase" evidence="4">
    <location>
        <begin position="135"/>
        <end position="248"/>
    </location>
</feature>
<comment type="similarity">
    <text evidence="1">Belongs to the Gfo/Idh/MocA family.</text>
</comment>
<dbReference type="InterPro" id="IPR036291">
    <property type="entry name" value="NAD(P)-bd_dom_sf"/>
</dbReference>
<dbReference type="Gene3D" id="3.40.50.720">
    <property type="entry name" value="NAD(P)-binding Rossmann-like Domain"/>
    <property type="match status" value="1"/>
</dbReference>
<proteinExistence type="inferred from homology"/>
<dbReference type="AlphaFoldDB" id="A0AAJ5WS39"/>
<dbReference type="InterPro" id="IPR055170">
    <property type="entry name" value="GFO_IDH_MocA-like_dom"/>
</dbReference>
<dbReference type="InterPro" id="IPR050984">
    <property type="entry name" value="Gfo/Idh/MocA_domain"/>
</dbReference>
<evidence type="ECO:0000259" key="4">
    <source>
        <dbReference type="Pfam" id="PF22725"/>
    </source>
</evidence>
<dbReference type="GO" id="GO:0016491">
    <property type="term" value="F:oxidoreductase activity"/>
    <property type="evidence" value="ECO:0007669"/>
    <property type="project" value="UniProtKB-KW"/>
</dbReference>
<evidence type="ECO:0000256" key="2">
    <source>
        <dbReference type="ARBA" id="ARBA00023002"/>
    </source>
</evidence>
<dbReference type="Pfam" id="PF22725">
    <property type="entry name" value="GFO_IDH_MocA_C3"/>
    <property type="match status" value="1"/>
</dbReference>
<dbReference type="Gene3D" id="3.30.360.10">
    <property type="entry name" value="Dihydrodipicolinate Reductase, domain 2"/>
    <property type="match status" value="1"/>
</dbReference>
<gene>
    <name evidence="5" type="ORF">P0Y53_13395</name>
</gene>
<evidence type="ECO:0000259" key="3">
    <source>
        <dbReference type="Pfam" id="PF01408"/>
    </source>
</evidence>
<feature type="domain" description="Gfo/Idh/MocA-like oxidoreductase N-terminal" evidence="3">
    <location>
        <begin position="4"/>
        <end position="118"/>
    </location>
</feature>
<dbReference type="SUPFAM" id="SSF55347">
    <property type="entry name" value="Glyceraldehyde-3-phosphate dehydrogenase-like, C-terminal domain"/>
    <property type="match status" value="1"/>
</dbReference>
<organism evidence="5 6">
    <name type="scientific">Candidatus Pseudobacter hemicellulosilyticus</name>
    <dbReference type="NCBI Taxonomy" id="3121375"/>
    <lineage>
        <taxon>Bacteria</taxon>
        <taxon>Pseudomonadati</taxon>
        <taxon>Bacteroidota</taxon>
        <taxon>Chitinophagia</taxon>
        <taxon>Chitinophagales</taxon>
        <taxon>Chitinophagaceae</taxon>
        <taxon>Pseudobacter</taxon>
    </lineage>
</organism>
<dbReference type="GO" id="GO:0000166">
    <property type="term" value="F:nucleotide binding"/>
    <property type="evidence" value="ECO:0007669"/>
    <property type="project" value="InterPro"/>
</dbReference>
<dbReference type="PANTHER" id="PTHR22604:SF105">
    <property type="entry name" value="TRANS-1,2-DIHYDROBENZENE-1,2-DIOL DEHYDROGENASE"/>
    <property type="match status" value="1"/>
</dbReference>
<dbReference type="EMBL" id="CP119311">
    <property type="protein sequence ID" value="WEK33480.1"/>
    <property type="molecule type" value="Genomic_DNA"/>
</dbReference>
<name>A0AAJ5WS39_9BACT</name>
<evidence type="ECO:0000313" key="6">
    <source>
        <dbReference type="Proteomes" id="UP001220610"/>
    </source>
</evidence>
<dbReference type="Proteomes" id="UP001220610">
    <property type="component" value="Chromosome"/>
</dbReference>
<dbReference type="InterPro" id="IPR000683">
    <property type="entry name" value="Gfo/Idh/MocA-like_OxRdtase_N"/>
</dbReference>
<evidence type="ECO:0000313" key="5">
    <source>
        <dbReference type="EMBL" id="WEK33480.1"/>
    </source>
</evidence>
<evidence type="ECO:0000256" key="1">
    <source>
        <dbReference type="ARBA" id="ARBA00010928"/>
    </source>
</evidence>
<sequence>METFTWGIIGPGNIATDFSADLELAGNAHHRLGAILHHDIKKAEDFAEKENVPLYFDNIAAFLRDSAVDAVYIATPHPMHHQQAIACLEHRIPVLCEKPLAINSRQVQEMINASIQHNTFLLDGMWIRFLPSINKLLELIESDTIGKIRTLKADMSYKAPYDPESRYFNPALGGGSLLDLGIYPVFLSHLLLGKPAGIQAYAKLSDKKIDETCAMLFHYQDGAHALLESSLITQTELIATVYGETGKLTILSHWNEKPPGIVHETYEGEKTAHPLDWKGRGLHYEMEELYNCVRQGRLYSEKLCHRFSLDLMETLDTIRQQTGIRYPADE</sequence>
<dbReference type="SUPFAM" id="SSF51735">
    <property type="entry name" value="NAD(P)-binding Rossmann-fold domains"/>
    <property type="match status" value="1"/>
</dbReference>
<protein>
    <submittedName>
        <fullName evidence="5">Gfo/Idh/MocA family oxidoreductase</fullName>
    </submittedName>
</protein>
<keyword evidence="2" id="KW-0560">Oxidoreductase</keyword>
<reference evidence="5" key="1">
    <citation type="submission" date="2023-03" db="EMBL/GenBank/DDBJ databases">
        <title>Andean soil-derived lignocellulolytic bacterial consortium as a source of novel taxa and putative plastic-active enzymes.</title>
        <authorList>
            <person name="Diaz-Garcia L."/>
            <person name="Chuvochina M."/>
            <person name="Feuerriegel G."/>
            <person name="Bunk B."/>
            <person name="Sproer C."/>
            <person name="Streit W.R."/>
            <person name="Rodriguez L.M."/>
            <person name="Overmann J."/>
            <person name="Jimenez D.J."/>
        </authorList>
    </citation>
    <scope>NUCLEOTIDE SEQUENCE</scope>
    <source>
        <strain evidence="5">MAG 7</strain>
    </source>
</reference>
<accession>A0AAJ5WS39</accession>
<dbReference type="Pfam" id="PF01408">
    <property type="entry name" value="GFO_IDH_MocA"/>
    <property type="match status" value="1"/>
</dbReference>
<dbReference type="PANTHER" id="PTHR22604">
    <property type="entry name" value="OXIDOREDUCTASES"/>
    <property type="match status" value="1"/>
</dbReference>